<dbReference type="GO" id="GO:0030418">
    <property type="term" value="P:nicotianamine biosynthetic process"/>
    <property type="evidence" value="ECO:0007669"/>
    <property type="project" value="UniProtKB-UniRule"/>
</dbReference>
<dbReference type="EC" id="2.5.1.43" evidence="2 6"/>
<keyword evidence="8" id="KW-1185">Reference proteome</keyword>
<dbReference type="GO" id="GO:0030410">
    <property type="term" value="F:nicotianamine synthase activity"/>
    <property type="evidence" value="ECO:0007669"/>
    <property type="project" value="UniProtKB-UniRule"/>
</dbReference>
<evidence type="ECO:0000256" key="3">
    <source>
        <dbReference type="ARBA" id="ARBA00022679"/>
    </source>
</evidence>
<dbReference type="Proteomes" id="UP001454036">
    <property type="component" value="Unassembled WGS sequence"/>
</dbReference>
<evidence type="ECO:0000256" key="2">
    <source>
        <dbReference type="ARBA" id="ARBA00012675"/>
    </source>
</evidence>
<name>A0AAV3PTF5_LITER</name>
<organism evidence="7 8">
    <name type="scientific">Lithospermum erythrorhizon</name>
    <name type="common">Purple gromwell</name>
    <name type="synonym">Lithospermum officinale var. erythrorhizon</name>
    <dbReference type="NCBI Taxonomy" id="34254"/>
    <lineage>
        <taxon>Eukaryota</taxon>
        <taxon>Viridiplantae</taxon>
        <taxon>Streptophyta</taxon>
        <taxon>Embryophyta</taxon>
        <taxon>Tracheophyta</taxon>
        <taxon>Spermatophyta</taxon>
        <taxon>Magnoliopsida</taxon>
        <taxon>eudicotyledons</taxon>
        <taxon>Gunneridae</taxon>
        <taxon>Pentapetalae</taxon>
        <taxon>asterids</taxon>
        <taxon>lamiids</taxon>
        <taxon>Boraginales</taxon>
        <taxon>Boraginaceae</taxon>
        <taxon>Boraginoideae</taxon>
        <taxon>Lithospermeae</taxon>
        <taxon>Lithospermum</taxon>
    </lineage>
</organism>
<keyword evidence="3 6" id="KW-0808">Transferase</keyword>
<protein>
    <recommendedName>
        <fullName evidence="2 6">Nicotianamine synthase</fullName>
        <ecNumber evidence="2 6">2.5.1.43</ecNumber>
    </recommendedName>
</protein>
<evidence type="ECO:0000256" key="4">
    <source>
        <dbReference type="ARBA" id="ARBA00022691"/>
    </source>
</evidence>
<evidence type="ECO:0000313" key="7">
    <source>
        <dbReference type="EMBL" id="GAA0154530.1"/>
    </source>
</evidence>
<comment type="caution">
    <text evidence="7">The sequence shown here is derived from an EMBL/GenBank/DDBJ whole genome shotgun (WGS) entry which is preliminary data.</text>
</comment>
<evidence type="ECO:0000256" key="1">
    <source>
        <dbReference type="ARBA" id="ARBA00007009"/>
    </source>
</evidence>
<dbReference type="Gene3D" id="3.40.50.150">
    <property type="entry name" value="Vaccinia Virus protein VP39"/>
    <property type="match status" value="1"/>
</dbReference>
<dbReference type="PANTHER" id="PTHR32266:SF12">
    <property type="entry name" value="NICOTIANAMINE SYNTHASE 3"/>
    <property type="match status" value="1"/>
</dbReference>
<dbReference type="Pfam" id="PF03059">
    <property type="entry name" value="NAS"/>
    <property type="match status" value="1"/>
</dbReference>
<dbReference type="SUPFAM" id="SSF53335">
    <property type="entry name" value="S-adenosyl-L-methionine-dependent methyltransferases"/>
    <property type="match status" value="1"/>
</dbReference>
<evidence type="ECO:0000256" key="5">
    <source>
        <dbReference type="ARBA" id="ARBA00049391"/>
    </source>
</evidence>
<sequence>MVVQTDPFVEKVSELYEKISNLESLKPSKDVDMLFTELVLLCTPSNPIDVTKLPKNIHEMRSKLIRLCGEAEGLMEKHYATILGSFDNPLDHFDIFPYFRNYVKLSLREYNILSQHCSSEGPNRVAFIGSGPLPLTSICLALYHLTSTRFDNYDSDAEANTMASRLIASDPDLSKRMFFHTENIMNVTTELGDYDVVFLAALVGINKEDKVQAIDHLAKNMAPGALLMLRSAHGARGFLYPIVDSCDLRGFEVVSVYHPTEEFINSVVIARKLQVNEIASIALE</sequence>
<gene>
    <name evidence="7" type="ORF">LIER_12481</name>
</gene>
<evidence type="ECO:0000313" key="8">
    <source>
        <dbReference type="Proteomes" id="UP001454036"/>
    </source>
</evidence>
<dbReference type="InterPro" id="IPR029063">
    <property type="entry name" value="SAM-dependent_MTases_sf"/>
</dbReference>
<keyword evidence="4 6" id="KW-0949">S-adenosyl-L-methionine</keyword>
<accession>A0AAV3PTF5</accession>
<comment type="catalytic activity">
    <reaction evidence="5 6">
        <text>3 S-adenosyl-L-methionine = nicotianamine + 3 S-methyl-5'-thioadenosine + 3 H(+)</text>
        <dbReference type="Rhea" id="RHEA:16481"/>
        <dbReference type="ChEBI" id="CHEBI:15378"/>
        <dbReference type="ChEBI" id="CHEBI:17509"/>
        <dbReference type="ChEBI" id="CHEBI:58249"/>
        <dbReference type="ChEBI" id="CHEBI:59789"/>
        <dbReference type="EC" id="2.5.1.43"/>
    </reaction>
</comment>
<comment type="similarity">
    <text evidence="1 6">Belongs to the nicotianamine synthase (NAS)-like family.</text>
</comment>
<reference evidence="7 8" key="1">
    <citation type="submission" date="2024-01" db="EMBL/GenBank/DDBJ databases">
        <title>The complete chloroplast genome sequence of Lithospermum erythrorhizon: insights into the phylogenetic relationship among Boraginaceae species and the maternal lineages of purple gromwells.</title>
        <authorList>
            <person name="Okada T."/>
            <person name="Watanabe K."/>
        </authorList>
    </citation>
    <scope>NUCLEOTIDE SEQUENCE [LARGE SCALE GENOMIC DNA]</scope>
</reference>
<evidence type="ECO:0000256" key="6">
    <source>
        <dbReference type="RuleBase" id="RU368095"/>
    </source>
</evidence>
<proteinExistence type="inferred from homology"/>
<dbReference type="InterPro" id="IPR004298">
    <property type="entry name" value="Nicotian_synth"/>
</dbReference>
<comment type="function">
    <text evidence="6">Synthesizes nicotianamine, a polyamine which serves as a sensor for the physiological iron status within the plant, and/or might be involved in the transport of iron.</text>
</comment>
<dbReference type="EMBL" id="BAABME010002415">
    <property type="protein sequence ID" value="GAA0154530.1"/>
    <property type="molecule type" value="Genomic_DNA"/>
</dbReference>
<dbReference type="PANTHER" id="PTHR32266">
    <property type="entry name" value="NICOTIANAMINE SYNTHASE 3"/>
    <property type="match status" value="1"/>
</dbReference>
<dbReference type="AlphaFoldDB" id="A0AAV3PTF5"/>
<dbReference type="PROSITE" id="PS51142">
    <property type="entry name" value="NAS"/>
    <property type="match status" value="1"/>
</dbReference>